<proteinExistence type="predicted"/>
<name>A0ABS5F6C7_9PROT</name>
<comment type="caution">
    <text evidence="1">The sequence shown here is derived from an EMBL/GenBank/DDBJ whole genome shotgun (WGS) entry which is preliminary data.</text>
</comment>
<organism evidence="1 2">
    <name type="scientific">Plastoroseomonas hellenica</name>
    <dbReference type="NCBI Taxonomy" id="2687306"/>
    <lineage>
        <taxon>Bacteria</taxon>
        <taxon>Pseudomonadati</taxon>
        <taxon>Pseudomonadota</taxon>
        <taxon>Alphaproteobacteria</taxon>
        <taxon>Acetobacterales</taxon>
        <taxon>Acetobacteraceae</taxon>
        <taxon>Plastoroseomonas</taxon>
    </lineage>
</organism>
<dbReference type="Proteomes" id="UP001196870">
    <property type="component" value="Unassembled WGS sequence"/>
</dbReference>
<keyword evidence="2" id="KW-1185">Reference proteome</keyword>
<feature type="non-terminal residue" evidence="1">
    <location>
        <position position="58"/>
    </location>
</feature>
<accession>A0ABS5F6C7</accession>
<sequence>MRTLEALARSLKGKGAPRLWLFTDPVRLPDPLAAAQNLPRGAGVVARGMAPAPLAALA</sequence>
<dbReference type="EMBL" id="JAAGBB010000047">
    <property type="protein sequence ID" value="MBR0668094.1"/>
    <property type="molecule type" value="Genomic_DNA"/>
</dbReference>
<gene>
    <name evidence="1" type="ORF">GXW71_27315</name>
</gene>
<evidence type="ECO:0000313" key="2">
    <source>
        <dbReference type="Proteomes" id="UP001196870"/>
    </source>
</evidence>
<evidence type="ECO:0000313" key="1">
    <source>
        <dbReference type="EMBL" id="MBR0668094.1"/>
    </source>
</evidence>
<reference evidence="2" key="1">
    <citation type="journal article" date="2021" name="Syst. Appl. Microbiol.">
        <title>Roseomonas hellenica sp. nov., isolated from roots of wild-growing Alkanna tinctoria.</title>
        <authorList>
            <person name="Rat A."/>
            <person name="Naranjo H.D."/>
            <person name="Lebbe L."/>
            <person name="Cnockaert M."/>
            <person name="Krigas N."/>
            <person name="Grigoriadou K."/>
            <person name="Maloupa E."/>
            <person name="Willems A."/>
        </authorList>
    </citation>
    <scope>NUCLEOTIDE SEQUENCE [LARGE SCALE GENOMIC DNA]</scope>
    <source>
        <strain evidence="2">LMG 31523</strain>
    </source>
</reference>
<protein>
    <submittedName>
        <fullName evidence="1">Thiamine phosphate synthase</fullName>
    </submittedName>
</protein>